<dbReference type="CDD" id="cd06267">
    <property type="entry name" value="PBP1_LacI_sugar_binding-like"/>
    <property type="match status" value="1"/>
</dbReference>
<evidence type="ECO:0000256" key="2">
    <source>
        <dbReference type="ARBA" id="ARBA00023125"/>
    </source>
</evidence>
<dbReference type="InterPro" id="IPR010982">
    <property type="entry name" value="Lambda_DNA-bd_dom_sf"/>
</dbReference>
<dbReference type="Gene3D" id="3.40.50.2300">
    <property type="match status" value="2"/>
</dbReference>
<keyword evidence="6" id="KW-1185">Reference proteome</keyword>
<protein>
    <submittedName>
        <fullName evidence="5">LacI family transcriptional regulator</fullName>
    </submittedName>
</protein>
<dbReference type="Proteomes" id="UP000608154">
    <property type="component" value="Unassembled WGS sequence"/>
</dbReference>
<dbReference type="PANTHER" id="PTHR30146:SF109">
    <property type="entry name" value="HTH-TYPE TRANSCRIPTIONAL REGULATOR GALS"/>
    <property type="match status" value="1"/>
</dbReference>
<accession>A0A916X6W5</accession>
<feature type="domain" description="HTH lacI-type" evidence="4">
    <location>
        <begin position="1"/>
        <end position="46"/>
    </location>
</feature>
<evidence type="ECO:0000313" key="5">
    <source>
        <dbReference type="EMBL" id="GGC12292.1"/>
    </source>
</evidence>
<evidence type="ECO:0000313" key="6">
    <source>
        <dbReference type="Proteomes" id="UP000608154"/>
    </source>
</evidence>
<dbReference type="PANTHER" id="PTHR30146">
    <property type="entry name" value="LACI-RELATED TRANSCRIPTIONAL REPRESSOR"/>
    <property type="match status" value="1"/>
</dbReference>
<dbReference type="InterPro" id="IPR000843">
    <property type="entry name" value="HTH_LacI"/>
</dbReference>
<comment type="caution">
    <text evidence="5">The sequence shown here is derived from an EMBL/GenBank/DDBJ whole genome shotgun (WGS) entry which is preliminary data.</text>
</comment>
<keyword evidence="2" id="KW-0238">DNA-binding</keyword>
<gene>
    <name evidence="5" type="ORF">GCM10011494_33860</name>
</gene>
<dbReference type="SUPFAM" id="SSF53822">
    <property type="entry name" value="Periplasmic binding protein-like I"/>
    <property type="match status" value="1"/>
</dbReference>
<proteinExistence type="predicted"/>
<dbReference type="Pfam" id="PF00532">
    <property type="entry name" value="Peripla_BP_1"/>
    <property type="match status" value="1"/>
</dbReference>
<dbReference type="InterPro" id="IPR028082">
    <property type="entry name" value="Peripla_BP_I"/>
</dbReference>
<organism evidence="5 6">
    <name type="scientific">Novosphingobium endophyticum</name>
    <dbReference type="NCBI Taxonomy" id="1955250"/>
    <lineage>
        <taxon>Bacteria</taxon>
        <taxon>Pseudomonadati</taxon>
        <taxon>Pseudomonadota</taxon>
        <taxon>Alphaproteobacteria</taxon>
        <taxon>Sphingomonadales</taxon>
        <taxon>Sphingomonadaceae</taxon>
        <taxon>Novosphingobium</taxon>
    </lineage>
</organism>
<dbReference type="GO" id="GO:0000976">
    <property type="term" value="F:transcription cis-regulatory region binding"/>
    <property type="evidence" value="ECO:0007669"/>
    <property type="project" value="TreeGrafter"/>
</dbReference>
<reference evidence="5" key="2">
    <citation type="submission" date="2020-09" db="EMBL/GenBank/DDBJ databases">
        <authorList>
            <person name="Sun Q."/>
            <person name="Zhou Y."/>
        </authorList>
    </citation>
    <scope>NUCLEOTIDE SEQUENCE</scope>
    <source>
        <strain evidence="5">CGMCC 1.15095</strain>
    </source>
</reference>
<dbReference type="SUPFAM" id="SSF47413">
    <property type="entry name" value="lambda repressor-like DNA-binding domains"/>
    <property type="match status" value="1"/>
</dbReference>
<dbReference type="Gene3D" id="1.10.260.40">
    <property type="entry name" value="lambda repressor-like DNA-binding domains"/>
    <property type="match status" value="1"/>
</dbReference>
<dbReference type="GO" id="GO:0003700">
    <property type="term" value="F:DNA-binding transcription factor activity"/>
    <property type="evidence" value="ECO:0007669"/>
    <property type="project" value="TreeGrafter"/>
</dbReference>
<evidence type="ECO:0000256" key="1">
    <source>
        <dbReference type="ARBA" id="ARBA00023015"/>
    </source>
</evidence>
<keyword evidence="3" id="KW-0804">Transcription</keyword>
<reference evidence="5" key="1">
    <citation type="journal article" date="2014" name="Int. J. Syst. Evol. Microbiol.">
        <title>Complete genome sequence of Corynebacterium casei LMG S-19264T (=DSM 44701T), isolated from a smear-ripened cheese.</title>
        <authorList>
            <consortium name="US DOE Joint Genome Institute (JGI-PGF)"/>
            <person name="Walter F."/>
            <person name="Albersmeier A."/>
            <person name="Kalinowski J."/>
            <person name="Ruckert C."/>
        </authorList>
    </citation>
    <scope>NUCLEOTIDE SEQUENCE</scope>
    <source>
        <strain evidence="5">CGMCC 1.15095</strain>
    </source>
</reference>
<dbReference type="AlphaFoldDB" id="A0A916X6W5"/>
<dbReference type="CDD" id="cd01392">
    <property type="entry name" value="HTH_LacI"/>
    <property type="match status" value="1"/>
</dbReference>
<dbReference type="Pfam" id="PF00356">
    <property type="entry name" value="LacI"/>
    <property type="match status" value="1"/>
</dbReference>
<sequence length="315" mass="33713">MGVSATTVSYVLNGTGAVGAEMSKRIRATAKQLGYRANQAAKAVRTGKTRTVGLILPDLTNPFFPLLAQPIQMAAYEAGYAVLLIDSHGNTDWERSGAEDLLARGVDGIIWCPATEVDSLATLKGEVPIVAIDRPLPDYDSVSADSYGGARQLAEHLLALGHHSVGMVTGPMSLSSARMRRDGFVDRFSKAGTIAWEMENSFSINLCADVREAVCKNRASAIICANDLIALGVMRFLYGQGARVPDEVSVVGFDDISWASLATPGLATVRQPFAPLGKQAIELLLRRVEGDNAPRISLSLDMHLSQRGSLRNLSN</sequence>
<dbReference type="InterPro" id="IPR001761">
    <property type="entry name" value="Peripla_BP/Lac1_sug-bd_dom"/>
</dbReference>
<name>A0A916X6W5_9SPHN</name>
<dbReference type="EMBL" id="BMHK01000032">
    <property type="protein sequence ID" value="GGC12292.1"/>
    <property type="molecule type" value="Genomic_DNA"/>
</dbReference>
<keyword evidence="1" id="KW-0805">Transcription regulation</keyword>
<evidence type="ECO:0000259" key="4">
    <source>
        <dbReference type="PROSITE" id="PS50932"/>
    </source>
</evidence>
<dbReference type="PROSITE" id="PS50932">
    <property type="entry name" value="HTH_LACI_2"/>
    <property type="match status" value="1"/>
</dbReference>
<dbReference type="SMART" id="SM00354">
    <property type="entry name" value="HTH_LACI"/>
    <property type="match status" value="1"/>
</dbReference>
<evidence type="ECO:0000256" key="3">
    <source>
        <dbReference type="ARBA" id="ARBA00023163"/>
    </source>
</evidence>